<evidence type="ECO:0000313" key="4">
    <source>
        <dbReference type="Proteomes" id="UP000593562"/>
    </source>
</evidence>
<dbReference type="InterPro" id="IPR018849">
    <property type="entry name" value="Urb2/Npa2_C"/>
</dbReference>
<dbReference type="FunCoup" id="A0A7J7DG76">
    <property type="interactions" value="1208"/>
</dbReference>
<name>A0A7J7DG76_TRIWF</name>
<dbReference type="InParanoid" id="A0A7J7DG76"/>
<feature type="domain" description="Nucleolar 27S pre-rRNA processing Urb2/Npa2 C-terminal" evidence="2">
    <location>
        <begin position="1885"/>
        <end position="2123"/>
    </location>
</feature>
<evidence type="ECO:0000313" key="3">
    <source>
        <dbReference type="EMBL" id="KAF5745385.1"/>
    </source>
</evidence>
<organism evidence="3 4">
    <name type="scientific">Tripterygium wilfordii</name>
    <name type="common">Thunder God vine</name>
    <dbReference type="NCBI Taxonomy" id="458696"/>
    <lineage>
        <taxon>Eukaryota</taxon>
        <taxon>Viridiplantae</taxon>
        <taxon>Streptophyta</taxon>
        <taxon>Embryophyta</taxon>
        <taxon>Tracheophyta</taxon>
        <taxon>Spermatophyta</taxon>
        <taxon>Magnoliopsida</taxon>
        <taxon>eudicotyledons</taxon>
        <taxon>Gunneridae</taxon>
        <taxon>Pentapetalae</taxon>
        <taxon>rosids</taxon>
        <taxon>fabids</taxon>
        <taxon>Celastrales</taxon>
        <taxon>Celastraceae</taxon>
        <taxon>Tripterygium</taxon>
    </lineage>
</organism>
<evidence type="ECO:0000259" key="2">
    <source>
        <dbReference type="Pfam" id="PF10441"/>
    </source>
</evidence>
<protein>
    <recommendedName>
        <fullName evidence="2">Nucleolar 27S pre-rRNA processing Urb2/Npa2 C-terminal domain-containing protein</fullName>
    </recommendedName>
</protein>
<sequence>MADVSLKSANKKKRKLTSPEDKGRPSKTRRSDTSAEGNKADGVGGFEDVESIELEKKLEFGRPWTNLHLILSIKNKDINLQKKVELAYNFVIRKPKGDCDIDEDHETVKIARLIVFLSDWIQSLLISTDKKITLDQKKHLSEVKEACLDYRCWEVFKFCLEESLKLHVPLNLSRNLLRGIRCIAKNAISLLNDMSLHPDGIYFLNEEFKVYTVVLDCVSLVFSSHGGLSNENLDLWVLTVDAVLELVLKSYEQKLEGCSAGVFSLRFSCLVLQPFSKFLRVHPIRKNGFHDLVNKLLEPLLHLLAILQLQSAANNSGWTRNLQKVGEEVLSHGLFHSVHIDGFLSLQGMEKYSVPTDGKSEDSKMVNKSYHRHLFDKLEKMAAAKKEFVLIGVGELFHILVDQVKKRNGASMLYTDSKVNGKSEDASRSVLDLSGHVSKMFSGSDSARPDKSYFPGNLNSGAKKSLINFFAHVMDPLLRHMNGYVQAKMEVGPLLLDAHCVLKSINSLLASFIREKLYVKAEDFSEGACLNFLKKIYDAIVSAASNLLCFSNQNMDVEMQKLLASLAKELLAALGYLLDIEYEVTGNDLTILWLIILSFLALGSSFTSAVDQCLLTSQILDLGCQLVKLYSELRQVENIVFSLCKGIRLIMTCDIDHEQSYASFLPCTTSPPYGTYRKSVEILLCSREFNLTVHKAIKSIPEGNAKECIRLLILDFSESMAWMKEGCSLAGGKELGGLNVESSSMLGFDQQAELFGRGLSEMYALVVDSLIVTTGNSSLVADSIEDLMNVIRPYMCNLVGELNAANDFLFFVVGSAFDYEVGENSSSMLKFRASSHWVFVFFFRMYISCRNLYRQTISLMAPDKARKKSAAMGDSFTAFSGRDWIEKTDWTKEGYFSWILQPSNSLLTVIQSVSDIYLKDGISDCFPVIPVFLMMALQRLVDLNRQIKSLDYLLQTNDLLQLDSLDDGELSSLRKKNKKWRRRLSVLKQEAVSLTEFMMGYLPMLSSDPSSIFFSDDAACTNALVQNLQESDKWDFGLGTLTMKSLPTAIWWILCQNTDIWGAHAAKRKLKMFLSLLICASLPSMRNGFAETGKHPVDKAGLLKLTLHQISSELLSDAILYENKFVCRHLPSRFCHILEKSVLPLFNNLPDGDLDFDSSPNWAEVLSALENSSRLVSSRKSSIHDFSQEKLIACSSDKLPSGICQEQKALKLTGDVKFTDCRSLLDLLCWMPKGYMNSRSFPLYATYILNLERLIVRSLLECQDALSSHANYELLKLLVSCRRVLKYLLMEFCEKTEASQCLLIPFFSESSFIILWLFKSVSVVIRLQEALLGKNSDKGRETMFSLIDHTSHVLLTLSRYQFRDTVHSLLAAGSSSVEDCCSGVAHEQNYSIKDMEICKSVSHIAESLKEQMQNLHTLKGSFSCEEVEVSWAVVYINQLSCIVSCFSGLFWGLASVLNCRDAEASKEKVKSRKRKCKDISELDIHINVFSDFVSLFLQMFVIEDHEQPWNSYNAHSLQESDNKFGSLDSGASLLKKFDETDILCCEEHLQTGAAVTCLASSVMNDDSPNARGHTCGSQLENTKCPSSILGEVDPYECVCLNKHFLRSFLKGDHPEFAFLLRELLIAFAAILRLNLKIRYTPLFSKLVPIFIGISEVLLLEFANMTEMPLTFSFVWLDGILKYLEEIASQFPLTNPTLTRNLYARLIVLHLKALGKCIFLQGKEATLASHETESSTKTLASQMGSSEAGFAHGKSFLDEFKARLRMSFKVLIKNASELHMLSAIQAIERALVGVQEDGTVIYNIKTGSIGGGKVSPIVAAGIDCLDLVLEYASGRKHLSVVKRHIQGFIAGLFNIILHLQNPLIFYERTVDSKIDSCPDQGSVILMCVEVLTRISGKHSLFQMDSWHVGQALHIPAALFQDFHQLGRSEAPVPSHFSLVSNNQDCDSAASLNPSVVDRQFSVELFAACCRLLYTVLKHHKSESEQCIVLLEESTCVLLYCLETVDTSSPVGKECFSWKVQEGVKCASFLRRIYEELRQQKDVFGRHCFNFLSAYIWVYSGYGPLKTGIKREIDEALRPGVYALIDTCSADDLQYLHTAFGEGPCRNTLATLKHDYKMNFQYGGKV</sequence>
<comment type="caution">
    <text evidence="3">The sequence shown here is derived from an EMBL/GenBank/DDBJ whole genome shotgun (WGS) entry which is preliminary data.</text>
</comment>
<dbReference type="InterPro" id="IPR052609">
    <property type="entry name" value="Ribosome_Biogenesis_Reg"/>
</dbReference>
<dbReference type="GO" id="GO:0005730">
    <property type="term" value="C:nucleolus"/>
    <property type="evidence" value="ECO:0007669"/>
    <property type="project" value="TreeGrafter"/>
</dbReference>
<reference evidence="3 4" key="1">
    <citation type="journal article" date="2020" name="Nat. Commun.">
        <title>Genome of Tripterygium wilfordii and identification of cytochrome P450 involved in triptolide biosynthesis.</title>
        <authorList>
            <person name="Tu L."/>
            <person name="Su P."/>
            <person name="Zhang Z."/>
            <person name="Gao L."/>
            <person name="Wang J."/>
            <person name="Hu T."/>
            <person name="Zhou J."/>
            <person name="Zhang Y."/>
            <person name="Zhao Y."/>
            <person name="Liu Y."/>
            <person name="Song Y."/>
            <person name="Tong Y."/>
            <person name="Lu Y."/>
            <person name="Yang J."/>
            <person name="Xu C."/>
            <person name="Jia M."/>
            <person name="Peters R.J."/>
            <person name="Huang L."/>
            <person name="Gao W."/>
        </authorList>
    </citation>
    <scope>NUCLEOTIDE SEQUENCE [LARGE SCALE GENOMIC DNA]</scope>
    <source>
        <strain evidence="4">cv. XIE 37</strain>
        <tissue evidence="3">Leaf</tissue>
    </source>
</reference>
<dbReference type="OrthoDB" id="160374at2759"/>
<dbReference type="EMBL" id="JAAARO010000007">
    <property type="protein sequence ID" value="KAF5745385.1"/>
    <property type="molecule type" value="Genomic_DNA"/>
</dbReference>
<accession>A0A7J7DG76</accession>
<feature type="compositionally biased region" description="Basic and acidic residues" evidence="1">
    <location>
        <begin position="17"/>
        <end position="33"/>
    </location>
</feature>
<dbReference type="Pfam" id="PF10441">
    <property type="entry name" value="Urb2"/>
    <property type="match status" value="1"/>
</dbReference>
<feature type="region of interest" description="Disordered" evidence="1">
    <location>
        <begin position="1"/>
        <end position="44"/>
    </location>
</feature>
<evidence type="ECO:0000256" key="1">
    <source>
        <dbReference type="SAM" id="MobiDB-lite"/>
    </source>
</evidence>
<proteinExistence type="predicted"/>
<keyword evidence="4" id="KW-1185">Reference proteome</keyword>
<dbReference type="PANTHER" id="PTHR15682">
    <property type="entry name" value="UNHEALTHY RIBOSOME BIOGENESIS PROTEIN 2 HOMOLOG"/>
    <property type="match status" value="1"/>
</dbReference>
<dbReference type="PANTHER" id="PTHR15682:SF2">
    <property type="entry name" value="UNHEALTHY RIBOSOME BIOGENESIS PROTEIN 2 HOMOLOG"/>
    <property type="match status" value="1"/>
</dbReference>
<dbReference type="GO" id="GO:0042254">
    <property type="term" value="P:ribosome biogenesis"/>
    <property type="evidence" value="ECO:0007669"/>
    <property type="project" value="TreeGrafter"/>
</dbReference>
<dbReference type="Proteomes" id="UP000593562">
    <property type="component" value="Unassembled WGS sequence"/>
</dbReference>
<gene>
    <name evidence="3" type="ORF">HS088_TW07G00969</name>
</gene>